<dbReference type="GO" id="GO:0046872">
    <property type="term" value="F:metal ion binding"/>
    <property type="evidence" value="ECO:0007669"/>
    <property type="project" value="UniProtKB-KW"/>
</dbReference>
<organism evidence="7 8">
    <name type="scientific">Desulfosudis oleivorans (strain DSM 6200 / JCM 39069 / Hxd3)</name>
    <name type="common">Desulfococcus oleovorans</name>
    <dbReference type="NCBI Taxonomy" id="96561"/>
    <lineage>
        <taxon>Bacteria</taxon>
        <taxon>Pseudomonadati</taxon>
        <taxon>Thermodesulfobacteriota</taxon>
        <taxon>Desulfobacteria</taxon>
        <taxon>Desulfobacterales</taxon>
        <taxon>Desulfosudaceae</taxon>
        <taxon>Desulfosudis</taxon>
    </lineage>
</organism>
<comment type="cofactor">
    <cofactor evidence="1">
        <name>[4Fe-4S] cluster</name>
        <dbReference type="ChEBI" id="CHEBI:49883"/>
    </cofactor>
</comment>
<dbReference type="STRING" id="96561.Dole_0173"/>
<dbReference type="GO" id="GO:0051536">
    <property type="term" value="F:iron-sulfur cluster binding"/>
    <property type="evidence" value="ECO:0007669"/>
    <property type="project" value="UniProtKB-KW"/>
</dbReference>
<dbReference type="RefSeq" id="WP_012173602.1">
    <property type="nucleotide sequence ID" value="NC_009943.1"/>
</dbReference>
<dbReference type="PROSITE" id="PS51918">
    <property type="entry name" value="RADICAL_SAM"/>
    <property type="match status" value="1"/>
</dbReference>
<dbReference type="PANTHER" id="PTHR43409">
    <property type="entry name" value="ANAEROBIC MAGNESIUM-PROTOPORPHYRIN IX MONOMETHYL ESTER CYCLASE-RELATED"/>
    <property type="match status" value="1"/>
</dbReference>
<dbReference type="Gene3D" id="3.20.20.70">
    <property type="entry name" value="Aldolase class I"/>
    <property type="match status" value="1"/>
</dbReference>
<dbReference type="InterPro" id="IPR007197">
    <property type="entry name" value="rSAM"/>
</dbReference>
<dbReference type="CDD" id="cd01335">
    <property type="entry name" value="Radical_SAM"/>
    <property type="match status" value="1"/>
</dbReference>
<dbReference type="SMART" id="SM00729">
    <property type="entry name" value="Elp3"/>
    <property type="match status" value="1"/>
</dbReference>
<accession>A8ZSS0</accession>
<evidence type="ECO:0000313" key="8">
    <source>
        <dbReference type="Proteomes" id="UP000008561"/>
    </source>
</evidence>
<keyword evidence="3" id="KW-0479">Metal-binding</keyword>
<evidence type="ECO:0000259" key="6">
    <source>
        <dbReference type="PROSITE" id="PS51918"/>
    </source>
</evidence>
<dbReference type="SFLD" id="SFLDG01082">
    <property type="entry name" value="B12-binding_domain_containing"/>
    <property type="match status" value="1"/>
</dbReference>
<dbReference type="InterPro" id="IPR006638">
    <property type="entry name" value="Elp3/MiaA/NifB-like_rSAM"/>
</dbReference>
<keyword evidence="4" id="KW-0408">Iron</keyword>
<dbReference type="eggNOG" id="COG1032">
    <property type="taxonomic scope" value="Bacteria"/>
</dbReference>
<dbReference type="HOGENOM" id="CLU_044464_1_0_7"/>
<dbReference type="Pfam" id="PF04055">
    <property type="entry name" value="Radical_SAM"/>
    <property type="match status" value="1"/>
</dbReference>
<dbReference type="KEGG" id="dol:Dole_0173"/>
<evidence type="ECO:0000313" key="7">
    <source>
        <dbReference type="EMBL" id="ABW65983.1"/>
    </source>
</evidence>
<feature type="domain" description="Radical SAM core" evidence="6">
    <location>
        <begin position="11"/>
        <end position="242"/>
    </location>
</feature>
<proteinExistence type="predicted"/>
<keyword evidence="2" id="KW-0949">S-adenosyl-L-methionine</keyword>
<gene>
    <name evidence="7" type="ordered locus">Dole_0173</name>
</gene>
<dbReference type="SFLD" id="SFLDS00029">
    <property type="entry name" value="Radical_SAM"/>
    <property type="match status" value="1"/>
</dbReference>
<dbReference type="AlphaFoldDB" id="A8ZSS0"/>
<evidence type="ECO:0000256" key="3">
    <source>
        <dbReference type="ARBA" id="ARBA00022723"/>
    </source>
</evidence>
<dbReference type="InterPro" id="IPR051198">
    <property type="entry name" value="BchE-like"/>
</dbReference>
<evidence type="ECO:0000256" key="2">
    <source>
        <dbReference type="ARBA" id="ARBA00022691"/>
    </source>
</evidence>
<dbReference type="SUPFAM" id="SSF102114">
    <property type="entry name" value="Radical SAM enzymes"/>
    <property type="match status" value="1"/>
</dbReference>
<name>A8ZSS0_DESOH</name>
<protein>
    <submittedName>
        <fullName evidence="7">Radical SAM domain protein</fullName>
    </submittedName>
</protein>
<dbReference type="Proteomes" id="UP000008561">
    <property type="component" value="Chromosome"/>
</dbReference>
<dbReference type="InterPro" id="IPR058240">
    <property type="entry name" value="rSAM_sf"/>
</dbReference>
<dbReference type="EMBL" id="CP000859">
    <property type="protein sequence ID" value="ABW65983.1"/>
    <property type="molecule type" value="Genomic_DNA"/>
</dbReference>
<dbReference type="InterPro" id="IPR013785">
    <property type="entry name" value="Aldolase_TIM"/>
</dbReference>
<dbReference type="GO" id="GO:0003824">
    <property type="term" value="F:catalytic activity"/>
    <property type="evidence" value="ECO:0007669"/>
    <property type="project" value="InterPro"/>
</dbReference>
<dbReference type="PANTHER" id="PTHR43409:SF4">
    <property type="entry name" value="RADICAL SAM SUPERFAMILY PROTEIN"/>
    <property type="match status" value="1"/>
</dbReference>
<evidence type="ECO:0000256" key="4">
    <source>
        <dbReference type="ARBA" id="ARBA00023004"/>
    </source>
</evidence>
<evidence type="ECO:0000256" key="1">
    <source>
        <dbReference type="ARBA" id="ARBA00001966"/>
    </source>
</evidence>
<sequence length="292" mass="32110">MRYEGQIYRPFSEANSYLLQCTVGCSHNGCTFCGMYKDRRFRVRSTDEILEDIRMAGNHYGDVEKVFLCDGDAVCMETETLLAILKALYDTFASLRHVGTYVGPQSTLEKSMADLARLRGAGLTKAYLGVESGDDAVLTDINKGVTAAQMLEAGRRLVEAGFNLSSMVLLGIAGTGEPARRHAALTADITNRMKPRYLAALTYTPVPHTALFKKVESGKFVLPDPFETLEEMKVMFENITIDNLTFVGAHASNYLPVSGKLQKDKAAMLQTVNAVLTSRNMNALRPDAMRGL</sequence>
<evidence type="ECO:0000256" key="5">
    <source>
        <dbReference type="ARBA" id="ARBA00023014"/>
    </source>
</evidence>
<dbReference type="SFLD" id="SFLDG01095">
    <property type="entry name" value="Uncharacterised_Radical_SAM_Su"/>
    <property type="match status" value="1"/>
</dbReference>
<keyword evidence="5" id="KW-0411">Iron-sulfur</keyword>
<keyword evidence="8" id="KW-1185">Reference proteome</keyword>
<dbReference type="OrthoDB" id="5470216at2"/>
<reference evidence="7 8" key="1">
    <citation type="submission" date="2007-10" db="EMBL/GenBank/DDBJ databases">
        <title>Complete sequence of Desulfococcus oleovorans Hxd3.</title>
        <authorList>
            <consortium name="US DOE Joint Genome Institute"/>
            <person name="Copeland A."/>
            <person name="Lucas S."/>
            <person name="Lapidus A."/>
            <person name="Barry K."/>
            <person name="Glavina del Rio T."/>
            <person name="Dalin E."/>
            <person name="Tice H."/>
            <person name="Pitluck S."/>
            <person name="Kiss H."/>
            <person name="Brettin T."/>
            <person name="Bruce D."/>
            <person name="Detter J.C."/>
            <person name="Han C."/>
            <person name="Schmutz J."/>
            <person name="Larimer F."/>
            <person name="Land M."/>
            <person name="Hauser L."/>
            <person name="Kyrpides N."/>
            <person name="Kim E."/>
            <person name="Wawrik B."/>
            <person name="Richardson P."/>
        </authorList>
    </citation>
    <scope>NUCLEOTIDE SEQUENCE [LARGE SCALE GENOMIC DNA]</scope>
    <source>
        <strain evidence="8">DSM 6200 / JCM 39069 / Hxd3</strain>
    </source>
</reference>